<comment type="caution">
    <text evidence="3">The sequence shown here is derived from an EMBL/GenBank/DDBJ whole genome shotgun (WGS) entry which is preliminary data.</text>
</comment>
<reference evidence="3" key="2">
    <citation type="submission" date="2020-10" db="EMBL/GenBank/DDBJ databases">
        <authorList>
            <consortium name="NCBI Pathogen Detection Project"/>
        </authorList>
    </citation>
    <scope>NUCLEOTIDE SEQUENCE</scope>
    <source>
        <strain evidence="3">CAVp300</strain>
    </source>
</reference>
<dbReference type="Pfam" id="PF13561">
    <property type="entry name" value="adh_short_C2"/>
    <property type="match status" value="1"/>
</dbReference>
<gene>
    <name evidence="3" type="ORF">I8531_005317</name>
</gene>
<evidence type="ECO:0000313" key="4">
    <source>
        <dbReference type="Proteomes" id="UP000867740"/>
    </source>
</evidence>
<dbReference type="NCBIfam" id="NF005754">
    <property type="entry name" value="PRK07578.1"/>
    <property type="match status" value="1"/>
</dbReference>
<proteinExistence type="inferred from homology"/>
<name>A0A9P3TGG8_KLUIN</name>
<organism evidence="3 4">
    <name type="scientific">Kluyvera intermedia</name>
    <name type="common">Enterobacter intermedius</name>
    <dbReference type="NCBI Taxonomy" id="61648"/>
    <lineage>
        <taxon>Bacteria</taxon>
        <taxon>Pseudomonadati</taxon>
        <taxon>Pseudomonadota</taxon>
        <taxon>Gammaproteobacteria</taxon>
        <taxon>Enterobacterales</taxon>
        <taxon>Enterobacteriaceae</taxon>
        <taxon>Kluyvera</taxon>
    </lineage>
</organism>
<keyword evidence="2" id="KW-0560">Oxidoreductase</keyword>
<dbReference type="AlphaFoldDB" id="A0A9P3TGG8"/>
<evidence type="ECO:0000313" key="3">
    <source>
        <dbReference type="EMBL" id="HAT3584910.1"/>
    </source>
</evidence>
<dbReference type="SUPFAM" id="SSF51735">
    <property type="entry name" value="NAD(P)-binding Rossmann-fold domains"/>
    <property type="match status" value="1"/>
</dbReference>
<dbReference type="PANTHER" id="PTHR43477:SF1">
    <property type="entry name" value="DIHYDROANTICAPSIN 7-DEHYDROGENASE"/>
    <property type="match status" value="1"/>
</dbReference>
<dbReference type="Proteomes" id="UP000867740">
    <property type="component" value="Unassembled WGS sequence"/>
</dbReference>
<dbReference type="PANTHER" id="PTHR43477">
    <property type="entry name" value="DIHYDROANTICAPSIN 7-DEHYDROGENASE"/>
    <property type="match status" value="1"/>
</dbReference>
<dbReference type="InterPro" id="IPR036291">
    <property type="entry name" value="NAD(P)-bd_dom_sf"/>
</dbReference>
<dbReference type="PRINTS" id="PR00081">
    <property type="entry name" value="GDHRDH"/>
</dbReference>
<dbReference type="InterPro" id="IPR051122">
    <property type="entry name" value="SDR_DHRS6-like"/>
</dbReference>
<evidence type="ECO:0000256" key="1">
    <source>
        <dbReference type="ARBA" id="ARBA00006484"/>
    </source>
</evidence>
<protein>
    <submittedName>
        <fullName evidence="3">Short chain dehydrogenase</fullName>
    </submittedName>
</protein>
<reference evidence="3" key="1">
    <citation type="journal article" date="2018" name="Genome Biol.">
        <title>SKESA: strategic k-mer extension for scrupulous assemblies.</title>
        <authorList>
            <person name="Souvorov A."/>
            <person name="Agarwala R."/>
            <person name="Lipman D.J."/>
        </authorList>
    </citation>
    <scope>NUCLEOTIDE SEQUENCE</scope>
    <source>
        <strain evidence="3">CAVp300</strain>
    </source>
</reference>
<accession>A0A9P3TGG8</accession>
<dbReference type="CDD" id="cd11731">
    <property type="entry name" value="Lin1944_like_SDR_c"/>
    <property type="match status" value="1"/>
</dbReference>
<dbReference type="EMBL" id="DACSUM010000079">
    <property type="protein sequence ID" value="HAT3584910.1"/>
    <property type="molecule type" value="Genomic_DNA"/>
</dbReference>
<evidence type="ECO:0000256" key="2">
    <source>
        <dbReference type="ARBA" id="ARBA00023002"/>
    </source>
</evidence>
<dbReference type="InterPro" id="IPR002347">
    <property type="entry name" value="SDR_fam"/>
</dbReference>
<sequence length="201" mass="21365">MKILLIGASGTVGRAVEHELSQSEHEIIRAGRTSGDVHVDITSDESVAALFENVGRVDAIVATTGNLFFGPLEKMTTRDFAIGLQDKLLGQVRLALTGQHYLRDGGSITLTSGIVGQEPIAQGVNATTVNAALEGFVKAAACELKRGQRINVVSPTMLSESQEAYGPFFPGFESVPAARVALAYRRSIEGVQTGRVYTVGY</sequence>
<dbReference type="Gene3D" id="3.40.50.720">
    <property type="entry name" value="NAD(P)-binding Rossmann-like Domain"/>
    <property type="match status" value="1"/>
</dbReference>
<dbReference type="RefSeq" id="WP_047369162.1">
    <property type="nucleotide sequence ID" value="NZ_CABMNU010000005.1"/>
</dbReference>
<dbReference type="GO" id="GO:0016491">
    <property type="term" value="F:oxidoreductase activity"/>
    <property type="evidence" value="ECO:0007669"/>
    <property type="project" value="UniProtKB-KW"/>
</dbReference>
<comment type="similarity">
    <text evidence="1">Belongs to the short-chain dehydrogenases/reductases (SDR) family.</text>
</comment>